<evidence type="ECO:0000313" key="3">
    <source>
        <dbReference type="Proteomes" id="UP000255167"/>
    </source>
</evidence>
<dbReference type="Gene3D" id="1.10.1220.10">
    <property type="entry name" value="Met repressor-like"/>
    <property type="match status" value="1"/>
</dbReference>
<protein>
    <submittedName>
        <fullName evidence="2">Putative transcriptional repressor arc (Modular protein)</fullName>
    </submittedName>
</protein>
<gene>
    <name evidence="2" type="ORF">NCTC9617_05303</name>
</gene>
<dbReference type="Pfam" id="PF03869">
    <property type="entry name" value="Arc"/>
    <property type="match status" value="1"/>
</dbReference>
<proteinExistence type="predicted"/>
<organism evidence="2 3">
    <name type="scientific">Klebsiella pneumoniae</name>
    <dbReference type="NCBI Taxonomy" id="573"/>
    <lineage>
        <taxon>Bacteria</taxon>
        <taxon>Pseudomonadati</taxon>
        <taxon>Pseudomonadota</taxon>
        <taxon>Gammaproteobacteria</taxon>
        <taxon>Enterobacterales</taxon>
        <taxon>Enterobacteriaceae</taxon>
        <taxon>Klebsiella/Raoultella group</taxon>
        <taxon>Klebsiella</taxon>
        <taxon>Klebsiella pneumoniae complex</taxon>
    </lineage>
</organism>
<dbReference type="SUPFAM" id="SSF47598">
    <property type="entry name" value="Ribbon-helix-helix"/>
    <property type="match status" value="1"/>
</dbReference>
<dbReference type="GO" id="GO:0006355">
    <property type="term" value="P:regulation of DNA-templated transcription"/>
    <property type="evidence" value="ECO:0007669"/>
    <property type="project" value="InterPro"/>
</dbReference>
<dbReference type="GO" id="GO:0043565">
    <property type="term" value="F:sequence-specific DNA binding"/>
    <property type="evidence" value="ECO:0007669"/>
    <property type="project" value="UniProtKB-ARBA"/>
</dbReference>
<dbReference type="AlphaFoldDB" id="A0A378FVR1"/>
<accession>A0A378FVR1</accession>
<dbReference type="InterPro" id="IPR005569">
    <property type="entry name" value="Arc_DNA-bd_dom"/>
</dbReference>
<dbReference type="InterPro" id="IPR013321">
    <property type="entry name" value="Arc_rbn_hlx_hlx"/>
</dbReference>
<reference evidence="2 3" key="1">
    <citation type="submission" date="2018-06" db="EMBL/GenBank/DDBJ databases">
        <authorList>
            <consortium name="Pathogen Informatics"/>
            <person name="Doyle S."/>
        </authorList>
    </citation>
    <scope>NUCLEOTIDE SEQUENCE [LARGE SCALE GENOMIC DNA]</scope>
    <source>
        <strain evidence="2 3">NCTC9617</strain>
    </source>
</reference>
<evidence type="ECO:0000313" key="2">
    <source>
        <dbReference type="EMBL" id="STW48695.1"/>
    </source>
</evidence>
<feature type="domain" description="Arc-like DNA binding" evidence="1">
    <location>
        <begin position="9"/>
        <end position="51"/>
    </location>
</feature>
<sequence>MKDMLHSQRVMEQFSLRLPERVKKAVQKKAEEEGLSLNAAIVQRLVWSLRNDEKMFGA</sequence>
<dbReference type="InterPro" id="IPR010985">
    <property type="entry name" value="Ribbon_hlx_hlx"/>
</dbReference>
<dbReference type="Proteomes" id="UP000255167">
    <property type="component" value="Unassembled WGS sequence"/>
</dbReference>
<evidence type="ECO:0000259" key="1">
    <source>
        <dbReference type="Pfam" id="PF03869"/>
    </source>
</evidence>
<dbReference type="EMBL" id="UGNC01000005">
    <property type="protein sequence ID" value="STW48695.1"/>
    <property type="molecule type" value="Genomic_DNA"/>
</dbReference>
<name>A0A378FVR1_KLEPN</name>